<feature type="transmembrane region" description="Helical" evidence="1">
    <location>
        <begin position="185"/>
        <end position="208"/>
    </location>
</feature>
<feature type="transmembrane region" description="Helical" evidence="1">
    <location>
        <begin position="103"/>
        <end position="132"/>
    </location>
</feature>
<feature type="transmembrane region" description="Helical" evidence="1">
    <location>
        <begin position="163"/>
        <end position="179"/>
    </location>
</feature>
<comment type="caution">
    <text evidence="2">The sequence shown here is derived from an EMBL/GenBank/DDBJ whole genome shotgun (WGS) entry which is preliminary data.</text>
</comment>
<protein>
    <recommendedName>
        <fullName evidence="4">Type VII secretion integral membrane protein EccD</fullName>
    </recommendedName>
</protein>
<feature type="transmembrane region" description="Helical" evidence="1">
    <location>
        <begin position="138"/>
        <end position="156"/>
    </location>
</feature>
<feature type="transmembrane region" description="Helical" evidence="1">
    <location>
        <begin position="372"/>
        <end position="391"/>
    </location>
</feature>
<keyword evidence="3" id="KW-1185">Reference proteome</keyword>
<dbReference type="EMBL" id="VDMP01000027">
    <property type="protein sequence ID" value="TNM36197.1"/>
    <property type="molecule type" value="Genomic_DNA"/>
</dbReference>
<evidence type="ECO:0000256" key="1">
    <source>
        <dbReference type="SAM" id="Phobius"/>
    </source>
</evidence>
<feature type="transmembrane region" description="Helical" evidence="1">
    <location>
        <begin position="343"/>
        <end position="360"/>
    </location>
</feature>
<dbReference type="RefSeq" id="WP_139624385.1">
    <property type="nucleotide sequence ID" value="NZ_VDMP01000027.1"/>
</dbReference>
<feature type="transmembrane region" description="Helical" evidence="1">
    <location>
        <begin position="438"/>
        <end position="461"/>
    </location>
</feature>
<sequence>MKGTSRSPAPGTVTAVTVHGPRGVLDLTVPVAATLEDVSRAYSAEAGLSVLLPLVSRSGEPLQLDAVVGDLGLVAGSVVVAVDPSARPAPPRSRLRSGEGGDGALVAGAASAAWFALAVAVAVIAAWCAAQLPAADRWPVVGVLLAAALVGCLPIGVLRSQRVLAAPAFAAAAGFAIAWDPLPERLPTVCGVAALCAAVAAGVGRALADPDSEAADGLRVWVVVGTGWFVVAGLGALTGVAIQAVWAVLFLAAVLAARFVPELVVDVPDQYLLDLERLAVTAWSARERPKGRRGRIVVPEHAVQAVADRAARAVTAAAVAVLAVVAVSAPLLLATADLPLDRTGARCLVGFGGATLLFAARSYRHRAASRMLRLAGVLALALVAAVLLGLAPGVQDPVAAPGVVAAIAVAVAAVLVLTSVFVGRGWRSAWWSRRAEIGEAVCGAFTVGSLVVAVGFFRYLWEVTG</sequence>
<evidence type="ECO:0000313" key="2">
    <source>
        <dbReference type="EMBL" id="TNM36197.1"/>
    </source>
</evidence>
<keyword evidence="1" id="KW-0812">Transmembrane</keyword>
<proteinExistence type="predicted"/>
<keyword evidence="1" id="KW-0472">Membrane</keyword>
<name>A0A5C4VK27_9ACTN</name>
<feature type="transmembrane region" description="Helical" evidence="1">
    <location>
        <begin position="313"/>
        <end position="331"/>
    </location>
</feature>
<gene>
    <name evidence="2" type="ORF">FHP29_18615</name>
</gene>
<evidence type="ECO:0000313" key="3">
    <source>
        <dbReference type="Proteomes" id="UP000313231"/>
    </source>
</evidence>
<dbReference type="OrthoDB" id="3820682at2"/>
<accession>A0A5C4VK27</accession>
<dbReference type="AlphaFoldDB" id="A0A5C4VK27"/>
<evidence type="ECO:0008006" key="4">
    <source>
        <dbReference type="Google" id="ProtNLM"/>
    </source>
</evidence>
<keyword evidence="1" id="KW-1133">Transmembrane helix</keyword>
<feature type="transmembrane region" description="Helical" evidence="1">
    <location>
        <begin position="403"/>
        <end position="426"/>
    </location>
</feature>
<organism evidence="2 3">
    <name type="scientific">Nocardioides albidus</name>
    <dbReference type="NCBI Taxonomy" id="1517589"/>
    <lineage>
        <taxon>Bacteria</taxon>
        <taxon>Bacillati</taxon>
        <taxon>Actinomycetota</taxon>
        <taxon>Actinomycetes</taxon>
        <taxon>Propionibacteriales</taxon>
        <taxon>Nocardioidaceae</taxon>
        <taxon>Nocardioides</taxon>
    </lineage>
</organism>
<reference evidence="2 3" key="1">
    <citation type="journal article" date="2016" name="Int. J. Syst. Evol. Microbiol.">
        <title>Nocardioides albidus sp. nov., an actinobacterium isolated from garden soil.</title>
        <authorList>
            <person name="Singh H."/>
            <person name="Du J."/>
            <person name="Trinh H."/>
            <person name="Won K."/>
            <person name="Yang J.E."/>
            <person name="Yin C."/>
            <person name="Kook M."/>
            <person name="Yi T.H."/>
        </authorList>
    </citation>
    <scope>NUCLEOTIDE SEQUENCE [LARGE SCALE GENOMIC DNA]</scope>
    <source>
        <strain evidence="2 3">CCTCC AB 2015297</strain>
    </source>
</reference>
<dbReference type="Proteomes" id="UP000313231">
    <property type="component" value="Unassembled WGS sequence"/>
</dbReference>